<evidence type="ECO:0000256" key="5">
    <source>
        <dbReference type="ARBA" id="ARBA00022723"/>
    </source>
</evidence>
<keyword evidence="15" id="KW-1185">Reference proteome</keyword>
<evidence type="ECO:0000256" key="4">
    <source>
        <dbReference type="ARBA" id="ARBA00022448"/>
    </source>
</evidence>
<evidence type="ECO:0000313" key="15">
    <source>
        <dbReference type="Proteomes" id="UP001151234"/>
    </source>
</evidence>
<reference evidence="14" key="1">
    <citation type="submission" date="2022-11" db="EMBL/GenBank/DDBJ databases">
        <title>Draft genome sequence of Hoeflea poritis E7-10 and Hoeflea prorocentri PM5-8, separated from scleractinian coral Porites lutea and marine dinoflagellate.</title>
        <authorList>
            <person name="Zhang G."/>
            <person name="Wei Q."/>
            <person name="Cai L."/>
        </authorList>
    </citation>
    <scope>NUCLEOTIDE SEQUENCE</scope>
    <source>
        <strain evidence="14">PM5-8</strain>
    </source>
</reference>
<keyword evidence="11" id="KW-1015">Disulfide bond</keyword>
<dbReference type="EMBL" id="JAPJZI010000001">
    <property type="protein sequence ID" value="MDA5400493.1"/>
    <property type="molecule type" value="Genomic_DNA"/>
</dbReference>
<dbReference type="GO" id="GO:0046872">
    <property type="term" value="F:metal ion binding"/>
    <property type="evidence" value="ECO:0007669"/>
    <property type="project" value="UniProtKB-KW"/>
</dbReference>
<keyword evidence="6 13" id="KW-0732">Signal</keyword>
<dbReference type="CDD" id="cd01019">
    <property type="entry name" value="ZnuA"/>
    <property type="match status" value="1"/>
</dbReference>
<evidence type="ECO:0000256" key="2">
    <source>
        <dbReference type="ARBA" id="ARBA00011028"/>
    </source>
</evidence>
<evidence type="ECO:0000256" key="13">
    <source>
        <dbReference type="SAM" id="SignalP"/>
    </source>
</evidence>
<dbReference type="Pfam" id="PF01297">
    <property type="entry name" value="ZnuA"/>
    <property type="match status" value="1"/>
</dbReference>
<keyword evidence="10" id="KW-0406">Ion transport</keyword>
<comment type="caution">
    <text evidence="14">The sequence shown here is derived from an EMBL/GenBank/DDBJ whole genome shotgun (WGS) entry which is preliminary data.</text>
</comment>
<evidence type="ECO:0000256" key="6">
    <source>
        <dbReference type="ARBA" id="ARBA00022729"/>
    </source>
</evidence>
<keyword evidence="7" id="KW-0574">Periplasm</keyword>
<evidence type="ECO:0000256" key="7">
    <source>
        <dbReference type="ARBA" id="ARBA00022764"/>
    </source>
</evidence>
<keyword evidence="4" id="KW-0813">Transport</keyword>
<evidence type="ECO:0000256" key="10">
    <source>
        <dbReference type="ARBA" id="ARBA00023065"/>
    </source>
</evidence>
<evidence type="ECO:0000256" key="11">
    <source>
        <dbReference type="ARBA" id="ARBA00023157"/>
    </source>
</evidence>
<evidence type="ECO:0000256" key="9">
    <source>
        <dbReference type="ARBA" id="ARBA00022906"/>
    </source>
</evidence>
<evidence type="ECO:0000256" key="1">
    <source>
        <dbReference type="ARBA" id="ARBA00004418"/>
    </source>
</evidence>
<dbReference type="InterPro" id="IPR035520">
    <property type="entry name" value="ZnuA"/>
</dbReference>
<keyword evidence="9" id="KW-0864">Zinc transport</keyword>
<feature type="signal peptide" evidence="13">
    <location>
        <begin position="1"/>
        <end position="22"/>
    </location>
</feature>
<accession>A0A9X3ZJ57</accession>
<keyword evidence="8" id="KW-0862">Zinc</keyword>
<protein>
    <recommendedName>
        <fullName evidence="3">High-affinity zinc uptake system protein ZnuA</fullName>
    </recommendedName>
</protein>
<evidence type="ECO:0000256" key="8">
    <source>
        <dbReference type="ARBA" id="ARBA00022833"/>
    </source>
</evidence>
<dbReference type="RefSeq" id="WP_267992094.1">
    <property type="nucleotide sequence ID" value="NZ_JAPPVY010000001.1"/>
</dbReference>
<evidence type="ECO:0000256" key="3">
    <source>
        <dbReference type="ARBA" id="ARBA00015915"/>
    </source>
</evidence>
<dbReference type="GO" id="GO:0042597">
    <property type="term" value="C:periplasmic space"/>
    <property type="evidence" value="ECO:0007669"/>
    <property type="project" value="UniProtKB-SubCell"/>
</dbReference>
<dbReference type="InterPro" id="IPR050492">
    <property type="entry name" value="Bact_metal-bind_prot9"/>
</dbReference>
<gene>
    <name evidence="14" type="ORF">OQ273_18100</name>
</gene>
<dbReference type="Proteomes" id="UP001151234">
    <property type="component" value="Unassembled WGS sequence"/>
</dbReference>
<dbReference type="SUPFAM" id="SSF53807">
    <property type="entry name" value="Helical backbone' metal receptor"/>
    <property type="match status" value="1"/>
</dbReference>
<dbReference type="GO" id="GO:0006829">
    <property type="term" value="P:zinc ion transport"/>
    <property type="evidence" value="ECO:0007669"/>
    <property type="project" value="UniProtKB-KW"/>
</dbReference>
<comment type="similarity">
    <text evidence="2">Belongs to the bacterial solute-binding protein 9 family.</text>
</comment>
<dbReference type="Gene3D" id="3.40.50.1980">
    <property type="entry name" value="Nitrogenase molybdenum iron protein domain"/>
    <property type="match status" value="2"/>
</dbReference>
<dbReference type="AlphaFoldDB" id="A0A9X3ZJ57"/>
<organism evidence="14 15">
    <name type="scientific">Hoeflea prorocentri</name>
    <dbReference type="NCBI Taxonomy" id="1922333"/>
    <lineage>
        <taxon>Bacteria</taxon>
        <taxon>Pseudomonadati</taxon>
        <taxon>Pseudomonadota</taxon>
        <taxon>Alphaproteobacteria</taxon>
        <taxon>Hyphomicrobiales</taxon>
        <taxon>Rhizobiaceae</taxon>
        <taxon>Hoeflea</taxon>
    </lineage>
</organism>
<dbReference type="PANTHER" id="PTHR42953">
    <property type="entry name" value="HIGH-AFFINITY ZINC UPTAKE SYSTEM PROTEIN ZNUA-RELATED"/>
    <property type="match status" value="1"/>
</dbReference>
<feature type="chain" id="PRO_5040810385" description="High-affinity zinc uptake system protein ZnuA" evidence="13">
    <location>
        <begin position="23"/>
        <end position="391"/>
    </location>
</feature>
<dbReference type="PANTHER" id="PTHR42953:SF3">
    <property type="entry name" value="HIGH-AFFINITY ZINC UPTAKE SYSTEM PROTEIN ZNUA"/>
    <property type="match status" value="1"/>
</dbReference>
<name>A0A9X3ZJ57_9HYPH</name>
<dbReference type="InterPro" id="IPR006127">
    <property type="entry name" value="ZnuA-like"/>
</dbReference>
<comment type="subcellular location">
    <subcellularLocation>
        <location evidence="1">Periplasm</location>
    </subcellularLocation>
</comment>
<proteinExistence type="inferred from homology"/>
<sequence length="391" mass="41940">MRLMKIFLSASMLGGTAIAAQAEPNVVVSIKPVHSLVASVMQGVGTPELIVEGAASPHTYALKPSQAANLEQADLVFWVGPGLEAFLEKPVGTIAAGAKSVELADTPGLIKIDFREGGAFEGHDHDHHAGHDHDDHDHAKAEAHDDHDHDDHDHAKAEAHDDHDHDDHDHAKAEAHDDHDHDDHDHAKAKAHDDHDHGDHDKDHAHAEEAGHDDHAHGSFDPHIWLDPENAKVLVVEIEAALSAADPDNAAKYSENAAALSAQLDGLTTEISQILEPVQGKGFIVFHDAYRYFENRFGVAAAGSITVSPEVLPGAERLREIQAKIGELGTTCVFSEPQFEPRLVATVTEGTEAASGVLDPLGANLEDGPELYPTLLHNMATSMRDCLSEGS</sequence>
<keyword evidence="5" id="KW-0479">Metal-binding</keyword>
<evidence type="ECO:0000313" key="14">
    <source>
        <dbReference type="EMBL" id="MDA5400493.1"/>
    </source>
</evidence>
<feature type="region of interest" description="Disordered" evidence="12">
    <location>
        <begin position="120"/>
        <end position="223"/>
    </location>
</feature>
<evidence type="ECO:0000256" key="12">
    <source>
        <dbReference type="SAM" id="MobiDB-lite"/>
    </source>
</evidence>